<dbReference type="PROSITE" id="PS51257">
    <property type="entry name" value="PROKAR_LIPOPROTEIN"/>
    <property type="match status" value="1"/>
</dbReference>
<feature type="signal peptide" evidence="1">
    <location>
        <begin position="1"/>
        <end position="20"/>
    </location>
</feature>
<protein>
    <submittedName>
        <fullName evidence="2">Uncharacterized protein</fullName>
    </submittedName>
</protein>
<feature type="chain" id="PRO_5009513503" evidence="1">
    <location>
        <begin position="21"/>
        <end position="316"/>
    </location>
</feature>
<organism evidence="2 3">
    <name type="scientific">candidate division WOR-1 bacterium RIFCSPHIGHO2_01_FULL_53_15</name>
    <dbReference type="NCBI Taxonomy" id="1802564"/>
    <lineage>
        <taxon>Bacteria</taxon>
        <taxon>Bacillati</taxon>
        <taxon>Saganbacteria</taxon>
    </lineage>
</organism>
<proteinExistence type="predicted"/>
<evidence type="ECO:0000313" key="2">
    <source>
        <dbReference type="EMBL" id="OGB89952.1"/>
    </source>
</evidence>
<name>A0A1F4Q3W6_UNCSA</name>
<keyword evidence="1" id="KW-0732">Signal</keyword>
<gene>
    <name evidence="2" type="ORF">A2625_07720</name>
</gene>
<dbReference type="Proteomes" id="UP000178724">
    <property type="component" value="Unassembled WGS sequence"/>
</dbReference>
<dbReference type="EMBL" id="METM01000018">
    <property type="protein sequence ID" value="OGB89952.1"/>
    <property type="molecule type" value="Genomic_DNA"/>
</dbReference>
<reference evidence="2 3" key="1">
    <citation type="journal article" date="2016" name="Nat. Commun.">
        <title>Thousands of microbial genomes shed light on interconnected biogeochemical processes in an aquifer system.</title>
        <authorList>
            <person name="Anantharaman K."/>
            <person name="Brown C.T."/>
            <person name="Hug L.A."/>
            <person name="Sharon I."/>
            <person name="Castelle C.J."/>
            <person name="Probst A.J."/>
            <person name="Thomas B.C."/>
            <person name="Singh A."/>
            <person name="Wilkins M.J."/>
            <person name="Karaoz U."/>
            <person name="Brodie E.L."/>
            <person name="Williams K.H."/>
            <person name="Hubbard S.S."/>
            <person name="Banfield J.F."/>
        </authorList>
    </citation>
    <scope>NUCLEOTIDE SEQUENCE [LARGE SCALE GENOMIC DNA]</scope>
</reference>
<accession>A0A1F4Q3W6</accession>
<dbReference type="AlphaFoldDB" id="A0A1F4Q3W6"/>
<evidence type="ECO:0000313" key="3">
    <source>
        <dbReference type="Proteomes" id="UP000178724"/>
    </source>
</evidence>
<comment type="caution">
    <text evidence="2">The sequence shown here is derived from an EMBL/GenBank/DDBJ whole genome shotgun (WGS) entry which is preliminary data.</text>
</comment>
<sequence length="316" mass="34886">MFKPLTVIAAIAVLASYACALNFDVAGSYKNLFSASNSLQLDLNRFRLQVRPQFSENFSGDIQYDFEAYLGSTYAKPNFRTKIYRGYFTYSFPGADLRVGRQRIPWGVGRVWNPTDPFNPIDFTSLEREERAGVDALSVDLPLGPLAGLNLVLAASRESAAFGGRLKTNLAGLDLSLVGAKPGADYLLGFDFAGQLFDGGVRGEAAYTRGRPSFVLGYDYTFPNSLYFLTEYYFNGQSGAGYEFAGLTYDIFSLLKGGAYFLYNMSDGSYFANPFLDYALTENSSWAAGGYLVNGRAGSEYNALANVYYAQVKWFF</sequence>
<evidence type="ECO:0000256" key="1">
    <source>
        <dbReference type="SAM" id="SignalP"/>
    </source>
</evidence>